<dbReference type="InterPro" id="IPR004843">
    <property type="entry name" value="Calcineurin-like_PHP"/>
</dbReference>
<dbReference type="Pfam" id="PF00149">
    <property type="entry name" value="Metallophos"/>
    <property type="match status" value="1"/>
</dbReference>
<dbReference type="RefSeq" id="WP_151917652.1">
    <property type="nucleotide sequence ID" value="NZ_RQSP01000070.1"/>
</dbReference>
<accession>A0A5N5RCB4</accession>
<evidence type="ECO:0000259" key="2">
    <source>
        <dbReference type="Pfam" id="PF00149"/>
    </source>
</evidence>
<dbReference type="AlphaFoldDB" id="A0A5N5RCB4"/>
<dbReference type="EMBL" id="RQSP01000070">
    <property type="protein sequence ID" value="KAB5604126.1"/>
    <property type="molecule type" value="Genomic_DNA"/>
</dbReference>
<organism evidence="3 4">
    <name type="scientific">Bifidobacterium jacchi</name>
    <dbReference type="NCBI Taxonomy" id="2490545"/>
    <lineage>
        <taxon>Bacteria</taxon>
        <taxon>Bacillati</taxon>
        <taxon>Actinomycetota</taxon>
        <taxon>Actinomycetes</taxon>
        <taxon>Bifidobacteriales</taxon>
        <taxon>Bifidobacteriaceae</taxon>
        <taxon>Bifidobacterium</taxon>
    </lineage>
</organism>
<dbReference type="Proteomes" id="UP000326336">
    <property type="component" value="Unassembled WGS sequence"/>
</dbReference>
<dbReference type="InterPro" id="IPR029052">
    <property type="entry name" value="Metallo-depent_PP-like"/>
</dbReference>
<evidence type="ECO:0000313" key="4">
    <source>
        <dbReference type="Proteomes" id="UP000326336"/>
    </source>
</evidence>
<evidence type="ECO:0000313" key="3">
    <source>
        <dbReference type="EMBL" id="KAB5604126.1"/>
    </source>
</evidence>
<reference evidence="3 4" key="1">
    <citation type="journal article" date="2019" name="Int. J. Syst. Evol. Microbiol.">
        <title>Bifidobacterium jacchi sp. nov., isolated from the faeces of a baby common marmoset (Callithrix jacchus).</title>
        <authorList>
            <person name="Modesto M."/>
            <person name="Watanabe K."/>
            <person name="Arita M."/>
            <person name="Satti M."/>
            <person name="Oki K."/>
            <person name="Sciavilla P."/>
            <person name="Patavino C."/>
            <person name="Camma C."/>
            <person name="Michelini S."/>
            <person name="Sgorbati B."/>
            <person name="Mattarelli P."/>
        </authorList>
    </citation>
    <scope>NUCLEOTIDE SEQUENCE [LARGE SCALE GENOMIC DNA]</scope>
    <source>
        <strain evidence="3 4">MRM 9.3</strain>
    </source>
</reference>
<keyword evidence="4" id="KW-1185">Reference proteome</keyword>
<dbReference type="PANTHER" id="PTHR32440">
    <property type="entry name" value="PHOSPHATASE DCR2-RELATED-RELATED"/>
    <property type="match status" value="1"/>
</dbReference>
<gene>
    <name evidence="3" type="ORF">EHS19_10225</name>
</gene>
<feature type="region of interest" description="Disordered" evidence="1">
    <location>
        <begin position="1"/>
        <end position="78"/>
    </location>
</feature>
<dbReference type="SUPFAM" id="SSF56300">
    <property type="entry name" value="Metallo-dependent phosphatases"/>
    <property type="match status" value="1"/>
</dbReference>
<dbReference type="GO" id="GO:0016788">
    <property type="term" value="F:hydrolase activity, acting on ester bonds"/>
    <property type="evidence" value="ECO:0007669"/>
    <property type="project" value="TreeGrafter"/>
</dbReference>
<comment type="caution">
    <text evidence="3">The sequence shown here is derived from an EMBL/GenBank/DDBJ whole genome shotgun (WGS) entry which is preliminary data.</text>
</comment>
<sequence>MTHESQHRTGRSRTQSQPSAPGGDPRDTSTAAASVAAGESASATASAASATSHTAARATSHTAARTTDHDTTRHSVKPLSISSRLGRLRFHRSGKFRVLQLADIQDGPNVAKDTIRLIEAALDASRPDLVVFTGNQIAGYDTAYAGTFRKRRWEHAQNRLDRLAGRRREIELERTRRLVTASIARFVKPLIERGVPWVVTYGNHDFQCGLDNAELDAIYREFGGCVNPPPQPAAEPVAAAAAVAAADANPAALGIIAPVLAAPRSGLPDQPVYPCSPGTFAMPVLDADDDRTVMGLVLLDSGDYARDGGYGSPSIRDLDFVRRVMGAIADANSDGASVVGAARDMAGMAGTSDVVADAAGAVSATSAVSVAGAAGVSRAAAKAHAAPRSLVFQHMPLPQFYGLLRQVPATADRAIEGYRTFTGRHYVLDESRTQPGSYLGEGISCPDHDSGEWGVLQQSGDCFGVVAAHDHRNGFVGTLGGMMLVATPTCGFGSYGPAPEQRAARLFEFDIRHPYEPRTQLLQFGDLVGKPSSRKAYAYDIADMRPDSEGMDLLRRPSIWRTLRQLFRRR</sequence>
<name>A0A5N5RCB4_9BIFI</name>
<dbReference type="OrthoDB" id="9816081at2"/>
<protein>
    <submittedName>
        <fullName evidence="3">Serine/threonine protein phosphatase</fullName>
    </submittedName>
</protein>
<feature type="domain" description="Calcineurin-like phosphoesterase" evidence="2">
    <location>
        <begin position="96"/>
        <end position="230"/>
    </location>
</feature>
<evidence type="ECO:0000256" key="1">
    <source>
        <dbReference type="SAM" id="MobiDB-lite"/>
    </source>
</evidence>
<proteinExistence type="predicted"/>
<dbReference type="GO" id="GO:0005737">
    <property type="term" value="C:cytoplasm"/>
    <property type="evidence" value="ECO:0007669"/>
    <property type="project" value="TreeGrafter"/>
</dbReference>
<feature type="compositionally biased region" description="Low complexity" evidence="1">
    <location>
        <begin position="28"/>
        <end position="65"/>
    </location>
</feature>